<accession>A0A7W9WLX1</accession>
<evidence type="ECO:0000256" key="1">
    <source>
        <dbReference type="SAM" id="MobiDB-lite"/>
    </source>
</evidence>
<name>A0A7W9WLX1_9ACTN</name>
<dbReference type="EMBL" id="JACHGV010000015">
    <property type="protein sequence ID" value="MBB6081080.1"/>
    <property type="molecule type" value="Genomic_DNA"/>
</dbReference>
<comment type="caution">
    <text evidence="2">The sequence shown here is derived from an EMBL/GenBank/DDBJ whole genome shotgun (WGS) entry which is preliminary data.</text>
</comment>
<dbReference type="Proteomes" id="UP000591537">
    <property type="component" value="Unassembled WGS sequence"/>
</dbReference>
<organism evidence="2 3">
    <name type="scientific">Streptomyces paradoxus</name>
    <dbReference type="NCBI Taxonomy" id="66375"/>
    <lineage>
        <taxon>Bacteria</taxon>
        <taxon>Bacillati</taxon>
        <taxon>Actinomycetota</taxon>
        <taxon>Actinomycetes</taxon>
        <taxon>Kitasatosporales</taxon>
        <taxon>Streptomycetaceae</taxon>
        <taxon>Streptomyces</taxon>
    </lineage>
</organism>
<reference evidence="2 3" key="1">
    <citation type="submission" date="2020-08" db="EMBL/GenBank/DDBJ databases">
        <title>Genomic Encyclopedia of Type Strains, Phase IV (KMG-IV): sequencing the most valuable type-strain genomes for metagenomic binning, comparative biology and taxonomic classification.</title>
        <authorList>
            <person name="Goeker M."/>
        </authorList>
    </citation>
    <scope>NUCLEOTIDE SEQUENCE [LARGE SCALE GENOMIC DNA]</scope>
    <source>
        <strain evidence="2 3">DSM 43350</strain>
    </source>
</reference>
<sequence>MSTEHRYVWRLGRSRREREQIKLGLPAQRPYPKQPDPEPIAA</sequence>
<gene>
    <name evidence="2" type="ORF">HNR57_007031</name>
</gene>
<keyword evidence="3" id="KW-1185">Reference proteome</keyword>
<dbReference type="AlphaFoldDB" id="A0A7W9WLX1"/>
<evidence type="ECO:0000313" key="2">
    <source>
        <dbReference type="EMBL" id="MBB6081080.1"/>
    </source>
</evidence>
<feature type="compositionally biased region" description="Pro residues" evidence="1">
    <location>
        <begin position="32"/>
        <end position="42"/>
    </location>
</feature>
<evidence type="ECO:0000313" key="3">
    <source>
        <dbReference type="Proteomes" id="UP000591537"/>
    </source>
</evidence>
<feature type="region of interest" description="Disordered" evidence="1">
    <location>
        <begin position="20"/>
        <end position="42"/>
    </location>
</feature>
<proteinExistence type="predicted"/>
<protein>
    <submittedName>
        <fullName evidence="2">Uncharacterized protein</fullName>
    </submittedName>
</protein>
<dbReference type="RefSeq" id="WP_281403935.1">
    <property type="nucleotide sequence ID" value="NZ_BAAARS010000012.1"/>
</dbReference>